<feature type="transmembrane region" description="Helical" evidence="1">
    <location>
        <begin position="6"/>
        <end position="29"/>
    </location>
</feature>
<reference evidence="2 3" key="1">
    <citation type="submission" date="2012-04" db="EMBL/GenBank/DDBJ databases">
        <authorList>
            <person name="Genoscope - CEA"/>
        </authorList>
    </citation>
    <scope>NUCLEOTIDE SEQUENCE [LARGE SCALE GENOMIC DNA]</scope>
    <source>
        <strain evidence="2 3">9432</strain>
    </source>
</reference>
<dbReference type="AlphaFoldDB" id="A0A822LH34"/>
<comment type="caution">
    <text evidence="2">The sequence shown here is derived from an EMBL/GenBank/DDBJ whole genome shotgun (WGS) entry which is preliminary data.</text>
</comment>
<dbReference type="EMBL" id="CAIH01000319">
    <property type="protein sequence ID" value="CCH94567.1"/>
    <property type="molecule type" value="Genomic_DNA"/>
</dbReference>
<dbReference type="Proteomes" id="UP000005806">
    <property type="component" value="Unassembled WGS sequence"/>
</dbReference>
<gene>
    <name evidence="2" type="ORF">MICCA_3860001</name>
</gene>
<evidence type="ECO:0000313" key="2">
    <source>
        <dbReference type="EMBL" id="CCH94567.1"/>
    </source>
</evidence>
<accession>A0A822LH34</accession>
<proteinExistence type="predicted"/>
<keyword evidence="1" id="KW-0812">Transmembrane</keyword>
<name>A0A822LH34_MICAE</name>
<organism evidence="2 3">
    <name type="scientific">Microcystis aeruginosa PCC 9432</name>
    <dbReference type="NCBI Taxonomy" id="1160280"/>
    <lineage>
        <taxon>Bacteria</taxon>
        <taxon>Bacillati</taxon>
        <taxon>Cyanobacteriota</taxon>
        <taxon>Cyanophyceae</taxon>
        <taxon>Oscillatoriophycideae</taxon>
        <taxon>Chroococcales</taxon>
        <taxon>Microcystaceae</taxon>
        <taxon>Microcystis</taxon>
    </lineage>
</organism>
<keyword evidence="1" id="KW-0472">Membrane</keyword>
<evidence type="ECO:0000313" key="3">
    <source>
        <dbReference type="Proteomes" id="UP000005806"/>
    </source>
</evidence>
<evidence type="ECO:0000256" key="1">
    <source>
        <dbReference type="SAM" id="Phobius"/>
    </source>
</evidence>
<sequence length="43" mass="4934">MVGSLILCVISVTYIVAIDLCVLCVWSGWFHSFARKSTRIWRC</sequence>
<protein>
    <submittedName>
        <fullName evidence="2">Uncharacterized protein</fullName>
    </submittedName>
</protein>
<keyword evidence="1" id="KW-1133">Transmembrane helix</keyword>